<keyword evidence="1" id="KW-1133">Transmembrane helix</keyword>
<name>A0A1H5UAA5_9GAMM</name>
<dbReference type="OrthoDB" id="5298497at2"/>
<evidence type="ECO:0000256" key="1">
    <source>
        <dbReference type="SAM" id="Phobius"/>
    </source>
</evidence>
<reference evidence="2 3" key="1">
    <citation type="submission" date="2016-10" db="EMBL/GenBank/DDBJ databases">
        <authorList>
            <person name="de Groot N.N."/>
        </authorList>
    </citation>
    <scope>NUCLEOTIDE SEQUENCE [LARGE SCALE GENOMIC DNA]</scope>
    <source>
        <strain evidence="2 3">DSM 22012</strain>
    </source>
</reference>
<feature type="transmembrane region" description="Helical" evidence="1">
    <location>
        <begin position="37"/>
        <end position="60"/>
    </location>
</feature>
<dbReference type="RefSeq" id="WP_104001304.1">
    <property type="nucleotide sequence ID" value="NZ_FNVQ01000001.1"/>
</dbReference>
<organism evidence="2 3">
    <name type="scientific">Marinobacterium lutimaris</name>
    <dbReference type="NCBI Taxonomy" id="568106"/>
    <lineage>
        <taxon>Bacteria</taxon>
        <taxon>Pseudomonadati</taxon>
        <taxon>Pseudomonadota</taxon>
        <taxon>Gammaproteobacteria</taxon>
        <taxon>Oceanospirillales</taxon>
        <taxon>Oceanospirillaceae</taxon>
        <taxon>Marinobacterium</taxon>
    </lineage>
</organism>
<keyword evidence="1" id="KW-0812">Transmembrane</keyword>
<protein>
    <submittedName>
        <fullName evidence="2">Uncharacterized conserved protein, DUF58 family, contains vWF domain</fullName>
    </submittedName>
</protein>
<dbReference type="EMBL" id="FNVQ01000001">
    <property type="protein sequence ID" value="SEF71251.1"/>
    <property type="molecule type" value="Genomic_DNA"/>
</dbReference>
<keyword evidence="1" id="KW-0472">Membrane</keyword>
<proteinExistence type="predicted"/>
<feature type="transmembrane region" description="Helical" evidence="1">
    <location>
        <begin position="66"/>
        <end position="90"/>
    </location>
</feature>
<evidence type="ECO:0000313" key="3">
    <source>
        <dbReference type="Proteomes" id="UP000236745"/>
    </source>
</evidence>
<dbReference type="PANTHER" id="PTHR34351:SF1">
    <property type="entry name" value="SLR1927 PROTEIN"/>
    <property type="match status" value="1"/>
</dbReference>
<dbReference type="Proteomes" id="UP000236745">
    <property type="component" value="Unassembled WGS sequence"/>
</dbReference>
<dbReference type="PANTHER" id="PTHR34351">
    <property type="entry name" value="SLR1927 PROTEIN-RELATED"/>
    <property type="match status" value="1"/>
</dbReference>
<dbReference type="AlphaFoldDB" id="A0A1H5UAA5"/>
<accession>A0A1H5UAA5</accession>
<keyword evidence="3" id="KW-1185">Reference proteome</keyword>
<evidence type="ECO:0000313" key="2">
    <source>
        <dbReference type="EMBL" id="SEF71251.1"/>
    </source>
</evidence>
<gene>
    <name evidence="2" type="ORF">SAMN05444390_101299</name>
</gene>
<sequence>MFWADRKPGFSLAQRLRNWSVRRFPRNRTVKLTQKRIYILPTGAGLGFCVLLLLLLLLAINYENNLAYALTFLLAGIFVVSIIHTFGNLAGLQVSAQAGRPCFRGDKAGFSLQLTAAPKRDHEQLSLCWEGGVAQTLDLTEERMLQVELACDAAERGWLDPGPLLVETRFPLGLFRAWTWIDTGLKALVYPRPVSCAAPPAGGGEGGAEVTGIKSRGPEDFQGLARFEKGGSLNQVAWKVYARGQGLHLKQYAGTVSEEIWLDWESWHNGTVEEKLSGICFWALEFHQREQPYGLRLPGLILAPASGEAQRQRVLKALALYGREQQE</sequence>